<dbReference type="OrthoDB" id="9792011at2"/>
<organism evidence="2 3">
    <name type="scientific">Pedobacter insulae</name>
    <dbReference type="NCBI Taxonomy" id="414048"/>
    <lineage>
        <taxon>Bacteria</taxon>
        <taxon>Pseudomonadati</taxon>
        <taxon>Bacteroidota</taxon>
        <taxon>Sphingobacteriia</taxon>
        <taxon>Sphingobacteriales</taxon>
        <taxon>Sphingobacteriaceae</taxon>
        <taxon>Pedobacter</taxon>
    </lineage>
</organism>
<protein>
    <recommendedName>
        <fullName evidence="1">DUF4397 domain-containing protein</fullName>
    </recommendedName>
</protein>
<dbReference type="STRING" id="414048.SAMN04489864_102164"/>
<proteinExistence type="predicted"/>
<dbReference type="AlphaFoldDB" id="A0A1I2UHE2"/>
<accession>A0A1I2UHE2</accession>
<name>A0A1I2UHE2_9SPHI</name>
<sequence length="228" mass="24076">MKTNNFQIATKLLLITILSTTLFLSCKKNEDEVIVYGDAKFKVVNAVQGSSAQDFYQGDTKVTTTAVAYGEVSDYLTVKAGTSTISFKTAGTQTVNASNTVGANTDINYTLFYVNNLNGSGEIIGFADSNAQPASGKAHVRFLNLGGVLTNAINISVNSGQELLTGLAFGKISNYGAIDANVDLKFSLVGSVSSTVIPGSSFQSGKTYTVWFDAANTTTAQYHIVAQN</sequence>
<reference evidence="2 3" key="1">
    <citation type="submission" date="2016-10" db="EMBL/GenBank/DDBJ databases">
        <authorList>
            <person name="de Groot N.N."/>
        </authorList>
    </citation>
    <scope>NUCLEOTIDE SEQUENCE [LARGE SCALE GENOMIC DNA]</scope>
    <source>
        <strain evidence="2 3">DSM 18684</strain>
    </source>
</reference>
<dbReference type="Pfam" id="PF14344">
    <property type="entry name" value="DUF4397"/>
    <property type="match status" value="1"/>
</dbReference>
<keyword evidence="3" id="KW-1185">Reference proteome</keyword>
<evidence type="ECO:0000313" key="2">
    <source>
        <dbReference type="EMBL" id="SFG76480.1"/>
    </source>
</evidence>
<dbReference type="RefSeq" id="WP_090992224.1">
    <property type="nucleotide sequence ID" value="NZ_FOPP01000002.1"/>
</dbReference>
<dbReference type="EMBL" id="FOPP01000002">
    <property type="protein sequence ID" value="SFG76480.1"/>
    <property type="molecule type" value="Genomic_DNA"/>
</dbReference>
<feature type="domain" description="DUF4397" evidence="1">
    <location>
        <begin position="40"/>
        <end position="145"/>
    </location>
</feature>
<dbReference type="InterPro" id="IPR025510">
    <property type="entry name" value="DUF4397"/>
</dbReference>
<dbReference type="Proteomes" id="UP000199666">
    <property type="component" value="Unassembled WGS sequence"/>
</dbReference>
<dbReference type="PROSITE" id="PS51257">
    <property type="entry name" value="PROKAR_LIPOPROTEIN"/>
    <property type="match status" value="1"/>
</dbReference>
<evidence type="ECO:0000259" key="1">
    <source>
        <dbReference type="Pfam" id="PF14344"/>
    </source>
</evidence>
<gene>
    <name evidence="2" type="ORF">SAMN04489864_102164</name>
</gene>
<evidence type="ECO:0000313" key="3">
    <source>
        <dbReference type="Proteomes" id="UP000199666"/>
    </source>
</evidence>